<dbReference type="EMBL" id="VSRR010000075">
    <property type="protein sequence ID" value="MPC09575.1"/>
    <property type="molecule type" value="Genomic_DNA"/>
</dbReference>
<keyword evidence="2" id="KW-1185">Reference proteome</keyword>
<dbReference type="AlphaFoldDB" id="A0A5B7CJX3"/>
<sequence>MSNPIWVGRQLWINFRNTVIKAITDIRNATTSVTIPRIDIINKIFGFVTLTLSSDILIIKLPNIRIITNSTAVGCQVIRNTGITGSAL</sequence>
<name>A0A5B7CJX3_PORTR</name>
<reference evidence="1 2" key="1">
    <citation type="submission" date="2019-05" db="EMBL/GenBank/DDBJ databases">
        <title>Another draft genome of Portunus trituberculatus and its Hox gene families provides insights of decapod evolution.</title>
        <authorList>
            <person name="Jeong J.-H."/>
            <person name="Song I."/>
            <person name="Kim S."/>
            <person name="Choi T."/>
            <person name="Kim D."/>
            <person name="Ryu S."/>
            <person name="Kim W."/>
        </authorList>
    </citation>
    <scope>NUCLEOTIDE SEQUENCE [LARGE SCALE GENOMIC DNA]</scope>
    <source>
        <tissue evidence="1">Muscle</tissue>
    </source>
</reference>
<protein>
    <submittedName>
        <fullName evidence="1">Uncharacterized protein</fullName>
    </submittedName>
</protein>
<accession>A0A5B7CJX3</accession>
<dbReference type="Proteomes" id="UP000324222">
    <property type="component" value="Unassembled WGS sequence"/>
</dbReference>
<organism evidence="1 2">
    <name type="scientific">Portunus trituberculatus</name>
    <name type="common">Swimming crab</name>
    <name type="synonym">Neptunus trituberculatus</name>
    <dbReference type="NCBI Taxonomy" id="210409"/>
    <lineage>
        <taxon>Eukaryota</taxon>
        <taxon>Metazoa</taxon>
        <taxon>Ecdysozoa</taxon>
        <taxon>Arthropoda</taxon>
        <taxon>Crustacea</taxon>
        <taxon>Multicrustacea</taxon>
        <taxon>Malacostraca</taxon>
        <taxon>Eumalacostraca</taxon>
        <taxon>Eucarida</taxon>
        <taxon>Decapoda</taxon>
        <taxon>Pleocyemata</taxon>
        <taxon>Brachyura</taxon>
        <taxon>Eubrachyura</taxon>
        <taxon>Portunoidea</taxon>
        <taxon>Portunidae</taxon>
        <taxon>Portuninae</taxon>
        <taxon>Portunus</taxon>
    </lineage>
</organism>
<evidence type="ECO:0000313" key="1">
    <source>
        <dbReference type="EMBL" id="MPC09575.1"/>
    </source>
</evidence>
<proteinExistence type="predicted"/>
<evidence type="ECO:0000313" key="2">
    <source>
        <dbReference type="Proteomes" id="UP000324222"/>
    </source>
</evidence>
<gene>
    <name evidence="1" type="ORF">E2C01_002190</name>
</gene>
<comment type="caution">
    <text evidence="1">The sequence shown here is derived from an EMBL/GenBank/DDBJ whole genome shotgun (WGS) entry which is preliminary data.</text>
</comment>